<dbReference type="Gene3D" id="3.30.1050.10">
    <property type="entry name" value="SCP2 sterol-binding domain"/>
    <property type="match status" value="1"/>
</dbReference>
<keyword evidence="13" id="KW-1185">Reference proteome</keyword>
<evidence type="ECO:0000256" key="1">
    <source>
        <dbReference type="ARBA" id="ARBA00004275"/>
    </source>
</evidence>
<dbReference type="InterPro" id="IPR036527">
    <property type="entry name" value="SCP2_sterol-bd_dom_sf"/>
</dbReference>
<dbReference type="CDD" id="cd05353">
    <property type="entry name" value="hydroxyacyl-CoA-like_DH_SDR_c-like"/>
    <property type="match status" value="1"/>
</dbReference>
<dbReference type="SMART" id="SM00822">
    <property type="entry name" value="PKS_KR"/>
    <property type="match status" value="1"/>
</dbReference>
<dbReference type="Pfam" id="PF00106">
    <property type="entry name" value="adh_short"/>
    <property type="match status" value="1"/>
</dbReference>
<dbReference type="STRING" id="857967.G0R207"/>
<gene>
    <name evidence="12" type="ORF">IMG5_174070</name>
</gene>
<dbReference type="OMA" id="STNFFDM"/>
<dbReference type="InterPro" id="IPR003033">
    <property type="entry name" value="SCP2_sterol-bd_dom"/>
</dbReference>
<dbReference type="GO" id="GO:0005777">
    <property type="term" value="C:peroxisome"/>
    <property type="evidence" value="ECO:0007669"/>
    <property type="project" value="UniProtKB-SubCell"/>
</dbReference>
<dbReference type="InterPro" id="IPR020904">
    <property type="entry name" value="Sc_DH/Rdtase_CS"/>
</dbReference>
<evidence type="ECO:0000256" key="9">
    <source>
        <dbReference type="SAM" id="Coils"/>
    </source>
</evidence>
<name>G0R207_ICHMU</name>
<dbReference type="InterPro" id="IPR051687">
    <property type="entry name" value="Peroxisomal_Beta-Oxidation"/>
</dbReference>
<dbReference type="RefSeq" id="XP_004029732.1">
    <property type="nucleotide sequence ID" value="XM_004029684.1"/>
</dbReference>
<evidence type="ECO:0000259" key="11">
    <source>
        <dbReference type="SMART" id="SM00822"/>
    </source>
</evidence>
<feature type="coiled-coil region" evidence="9">
    <location>
        <begin position="291"/>
        <end position="324"/>
    </location>
</feature>
<dbReference type="Pfam" id="PF02036">
    <property type="entry name" value="SCP2"/>
    <property type="match status" value="1"/>
</dbReference>
<dbReference type="InterPro" id="IPR036291">
    <property type="entry name" value="NAD(P)-bd_dom_sf"/>
</dbReference>
<reference evidence="12 13" key="1">
    <citation type="submission" date="2011-07" db="EMBL/GenBank/DDBJ databases">
        <authorList>
            <person name="Coyne R."/>
            <person name="Brami D."/>
            <person name="Johnson J."/>
            <person name="Hostetler J."/>
            <person name="Hannick L."/>
            <person name="Clark T."/>
            <person name="Cassidy-Hanley D."/>
            <person name="Inman J."/>
        </authorList>
    </citation>
    <scope>NUCLEOTIDE SEQUENCE [LARGE SCALE GENOMIC DNA]</scope>
    <source>
        <strain evidence="12 13">G5</strain>
    </source>
</reference>
<evidence type="ECO:0000313" key="13">
    <source>
        <dbReference type="Proteomes" id="UP000008983"/>
    </source>
</evidence>
<dbReference type="PROSITE" id="PS00061">
    <property type="entry name" value="ADH_SHORT"/>
    <property type="match status" value="1"/>
</dbReference>
<dbReference type="SUPFAM" id="SSF55718">
    <property type="entry name" value="SCP-like"/>
    <property type="match status" value="1"/>
</dbReference>
<keyword evidence="5" id="KW-0560">Oxidoreductase</keyword>
<dbReference type="GeneID" id="14904580"/>
<proteinExistence type="inferred from homology"/>
<keyword evidence="9" id="KW-0175">Coiled coil</keyword>
<evidence type="ECO:0000256" key="2">
    <source>
        <dbReference type="ARBA" id="ARBA00005005"/>
    </source>
</evidence>
<dbReference type="GO" id="GO:0006631">
    <property type="term" value="P:fatty acid metabolic process"/>
    <property type="evidence" value="ECO:0007669"/>
    <property type="project" value="UniProtKB-KW"/>
</dbReference>
<dbReference type="Gene3D" id="1.10.287.4290">
    <property type="match status" value="1"/>
</dbReference>
<feature type="domain" description="Ketoreductase" evidence="11">
    <location>
        <begin position="11"/>
        <end position="204"/>
    </location>
</feature>
<evidence type="ECO:0000256" key="5">
    <source>
        <dbReference type="ARBA" id="ARBA00023002"/>
    </source>
</evidence>
<dbReference type="PANTHER" id="PTHR45024">
    <property type="entry name" value="DEHYDROGENASES, SHORT CHAIN"/>
    <property type="match status" value="1"/>
</dbReference>
<evidence type="ECO:0000256" key="4">
    <source>
        <dbReference type="ARBA" id="ARBA00022832"/>
    </source>
</evidence>
<dbReference type="eggNOG" id="KOG4170">
    <property type="taxonomic scope" value="Eukaryota"/>
</dbReference>
<dbReference type="InterPro" id="IPR057326">
    <property type="entry name" value="KR_dom"/>
</dbReference>
<dbReference type="FunFam" id="3.40.50.720:FF:000185">
    <property type="entry name" value="peroxisomal multifunctional enzyme type 2"/>
    <property type="match status" value="1"/>
</dbReference>
<dbReference type="EMBL" id="GL984236">
    <property type="protein sequence ID" value="EGR28496.1"/>
    <property type="molecule type" value="Genomic_DNA"/>
</dbReference>
<dbReference type="SUPFAM" id="SSF51735">
    <property type="entry name" value="NAD(P)-binding Rossmann-fold domains"/>
    <property type="match status" value="1"/>
</dbReference>
<dbReference type="InterPro" id="IPR002347">
    <property type="entry name" value="SDR_fam"/>
</dbReference>
<dbReference type="GO" id="GO:0016491">
    <property type="term" value="F:oxidoreductase activity"/>
    <property type="evidence" value="ECO:0007669"/>
    <property type="project" value="UniProtKB-KW"/>
</dbReference>
<keyword evidence="6" id="KW-0443">Lipid metabolism</keyword>
<dbReference type="PANTHER" id="PTHR45024:SF2">
    <property type="entry name" value="SCP2 DOMAIN-CONTAINING PROTEIN"/>
    <property type="match status" value="1"/>
</dbReference>
<protein>
    <recommendedName>
        <fullName evidence="11">Ketoreductase domain-containing protein</fullName>
    </recommendedName>
</protein>
<evidence type="ECO:0000256" key="10">
    <source>
        <dbReference type="SAM" id="MobiDB-lite"/>
    </source>
</evidence>
<dbReference type="AlphaFoldDB" id="G0R207"/>
<evidence type="ECO:0000256" key="7">
    <source>
        <dbReference type="ARBA" id="ARBA00023140"/>
    </source>
</evidence>
<dbReference type="OrthoDB" id="421309at2759"/>
<feature type="region of interest" description="Disordered" evidence="10">
    <location>
        <begin position="426"/>
        <end position="448"/>
    </location>
</feature>
<dbReference type="PRINTS" id="PR00081">
    <property type="entry name" value="GDHRDH"/>
</dbReference>
<evidence type="ECO:0000256" key="3">
    <source>
        <dbReference type="ARBA" id="ARBA00006484"/>
    </source>
</evidence>
<accession>G0R207</accession>
<evidence type="ECO:0000256" key="6">
    <source>
        <dbReference type="ARBA" id="ARBA00023098"/>
    </source>
</evidence>
<comment type="subcellular location">
    <subcellularLocation>
        <location evidence="1">Peroxisome</location>
    </subcellularLocation>
</comment>
<dbReference type="Gene3D" id="3.40.50.720">
    <property type="entry name" value="NAD(P)-binding Rossmann-like Domain"/>
    <property type="match status" value="1"/>
</dbReference>
<keyword evidence="7" id="KW-0576">Peroxisome</keyword>
<keyword evidence="4" id="KW-0276">Fatty acid metabolism</keyword>
<sequence length="448" mass="49478">MSNSPIKFDNRVVIVTGAGNGLGREYALWFAQKGAKVIVNDLGVSHSGDGVSQNAAQKVVDEIKALGGQAVANFDSVEFGDKIVKTAMDAFGRVDILINNAGILRDVSFQKMTDNDWNLIMKVHLTGTYSVTKAAWNIMREQGFGRIINTSSGSGIYGSFGQANYSAAKLGIHGLTQTLAREGEKKNIRANTIAPIAASRMTETVLPQETLANLNPKYIVPLVGYLAHESCEENGSLFEIAAGFIGQLRWQRSAGHLFDLPYTAEEVRDNWSKITDFQKNPEYPTSVSDTFAKVNENLERIQLKKEKQEQQQGKQSKINELKSEQIFSMMKVYLERGEGKDLVKKVAATFGFNIQEKKGGTIKKSYTIDLKNGQGCVDFQENKNADATFTMIDEDFYQVCMGKLNPNNAFMTGKMKIKGNMGKATKFTPDLFPPPTPENIAKYQSSKL</sequence>
<evidence type="ECO:0000256" key="8">
    <source>
        <dbReference type="RuleBase" id="RU000363"/>
    </source>
</evidence>
<evidence type="ECO:0000313" key="12">
    <source>
        <dbReference type="EMBL" id="EGR28496.1"/>
    </source>
</evidence>
<comment type="pathway">
    <text evidence="2">Lipid metabolism; fatty acid beta-oxidation.</text>
</comment>
<organism evidence="12 13">
    <name type="scientific">Ichthyophthirius multifiliis</name>
    <name type="common">White spot disease agent</name>
    <name type="synonym">Ich</name>
    <dbReference type="NCBI Taxonomy" id="5932"/>
    <lineage>
        <taxon>Eukaryota</taxon>
        <taxon>Sar</taxon>
        <taxon>Alveolata</taxon>
        <taxon>Ciliophora</taxon>
        <taxon>Intramacronucleata</taxon>
        <taxon>Oligohymenophorea</taxon>
        <taxon>Hymenostomatida</taxon>
        <taxon>Ophryoglenina</taxon>
        <taxon>Ichthyophthirius</taxon>
    </lineage>
</organism>
<dbReference type="InParanoid" id="G0R207"/>
<dbReference type="Proteomes" id="UP000008983">
    <property type="component" value="Unassembled WGS sequence"/>
</dbReference>
<dbReference type="PRINTS" id="PR00080">
    <property type="entry name" value="SDRFAMILY"/>
</dbReference>
<comment type="similarity">
    <text evidence="3 8">Belongs to the short-chain dehydrogenases/reductases (SDR) family.</text>
</comment>